<gene>
    <name evidence="1" type="ORF">HAX54_046781</name>
</gene>
<organism evidence="1 2">
    <name type="scientific">Datura stramonium</name>
    <name type="common">Jimsonweed</name>
    <name type="synonym">Common thornapple</name>
    <dbReference type="NCBI Taxonomy" id="4076"/>
    <lineage>
        <taxon>Eukaryota</taxon>
        <taxon>Viridiplantae</taxon>
        <taxon>Streptophyta</taxon>
        <taxon>Embryophyta</taxon>
        <taxon>Tracheophyta</taxon>
        <taxon>Spermatophyta</taxon>
        <taxon>Magnoliopsida</taxon>
        <taxon>eudicotyledons</taxon>
        <taxon>Gunneridae</taxon>
        <taxon>Pentapetalae</taxon>
        <taxon>asterids</taxon>
        <taxon>lamiids</taxon>
        <taxon>Solanales</taxon>
        <taxon>Solanaceae</taxon>
        <taxon>Solanoideae</taxon>
        <taxon>Datureae</taxon>
        <taxon>Datura</taxon>
    </lineage>
</organism>
<keyword evidence="2" id="KW-1185">Reference proteome</keyword>
<accession>A0ABS8WHJ7</accession>
<sequence>MWENVKVIKWKGWFTISQPTVYWRFVNWISDPPVARRLGSNASAYLCCIGDLPSVHGYASVVRWAIRWSNAQSPSLLPYCDLKR</sequence>
<protein>
    <submittedName>
        <fullName evidence="1">Uncharacterized protein</fullName>
    </submittedName>
</protein>
<comment type="caution">
    <text evidence="1">The sequence shown here is derived from an EMBL/GenBank/DDBJ whole genome shotgun (WGS) entry which is preliminary data.</text>
</comment>
<evidence type="ECO:0000313" key="1">
    <source>
        <dbReference type="EMBL" id="MCE3050278.1"/>
    </source>
</evidence>
<proteinExistence type="predicted"/>
<evidence type="ECO:0000313" key="2">
    <source>
        <dbReference type="Proteomes" id="UP000823775"/>
    </source>
</evidence>
<reference evidence="1 2" key="1">
    <citation type="journal article" date="2021" name="BMC Genomics">
        <title>Datura genome reveals duplications of psychoactive alkaloid biosynthetic genes and high mutation rate following tissue culture.</title>
        <authorList>
            <person name="Rajewski A."/>
            <person name="Carter-House D."/>
            <person name="Stajich J."/>
            <person name="Litt A."/>
        </authorList>
    </citation>
    <scope>NUCLEOTIDE SEQUENCE [LARGE SCALE GENOMIC DNA]</scope>
    <source>
        <strain evidence="1">AR-01</strain>
    </source>
</reference>
<name>A0ABS8WHJ7_DATST</name>
<dbReference type="Proteomes" id="UP000823775">
    <property type="component" value="Unassembled WGS sequence"/>
</dbReference>
<dbReference type="EMBL" id="JACEIK010007439">
    <property type="protein sequence ID" value="MCE3050278.1"/>
    <property type="molecule type" value="Genomic_DNA"/>
</dbReference>